<gene>
    <name evidence="1" type="ORF">J2Y00_002122</name>
</gene>
<reference evidence="1" key="1">
    <citation type="submission" date="2023-07" db="EMBL/GenBank/DDBJ databases">
        <title>Sorghum-associated microbial communities from plants grown in Nebraska, USA.</title>
        <authorList>
            <person name="Schachtman D."/>
        </authorList>
    </citation>
    <scope>NUCLEOTIDE SEQUENCE</scope>
    <source>
        <strain evidence="1">BE330</strain>
    </source>
</reference>
<organism evidence="1 2">
    <name type="scientific">Deinococcus soli</name>
    <name type="common">ex Cha et al. 2016</name>
    <dbReference type="NCBI Taxonomy" id="1309411"/>
    <lineage>
        <taxon>Bacteria</taxon>
        <taxon>Thermotogati</taxon>
        <taxon>Deinococcota</taxon>
        <taxon>Deinococci</taxon>
        <taxon>Deinococcales</taxon>
        <taxon>Deinococcaceae</taxon>
        <taxon>Deinococcus</taxon>
    </lineage>
</organism>
<protein>
    <submittedName>
        <fullName evidence="1">Antitoxin (DNA-binding transcriptional repressor) of toxin-antitoxin stability system</fullName>
    </submittedName>
</protein>
<comment type="caution">
    <text evidence="1">The sequence shown here is derived from an EMBL/GenBank/DDBJ whole genome shotgun (WGS) entry which is preliminary data.</text>
</comment>
<dbReference type="Proteomes" id="UP001185331">
    <property type="component" value="Unassembled WGS sequence"/>
</dbReference>
<dbReference type="EMBL" id="JAVDQK010000004">
    <property type="protein sequence ID" value="MDR6218559.1"/>
    <property type="molecule type" value="Genomic_DNA"/>
</dbReference>
<dbReference type="AlphaFoldDB" id="A0AAE3XDB1"/>
<sequence length="629" mass="68054">MTTTPRTALHDLAARYARTIGAGPVDYAVPNVTGEYDDTFTSYHLRDFTLLRGTQRIVPEWMAREDDWLTGYHLTTTPEQDATAQLLIQRTPSLARRYAQSDGTDSPAAWLTAFHGRLRQHVNEQWRELEMGFGDYGEGNETKPDGVTLDLRSAPGDETLPDLTFDVTSTPTGADLTVTLRGTQAVIPDPHALLGALERHENYAGGEVTLRGMTLTAGSSRTDLSGAVRAWLIVTLEKEISTWTQRREQRAAELQRLDQAAARGQAGAGLTITLKSGQVARLVPVTSERHLLVMSGEARAEALIYTGWERVTVLNGDLDEQDVLTSLTAEWDTLSDTLEANLNAELTAQAEQIHGAREAALTAQPEPLDVAGLRVLTGPPVACRSSGTLKWGPADTWMIIPALGLRLFLSSSRLHDFAKAAQGKDASPYRYRTRGPHHAQDVTWADDHAPMTFGDDRGLLIGAAALTRDGTLLVRPEGEEAFRAVPFTPGDLAALGQLPEQLAARPAATRAQFAALGNVPAYGGGAAEDLKGLYTDAGRLGAWTDRQDEAGTYATIPDKGKLRQTLSAPLTRALYGALRAGTAWSGGGVTYDPAQNTLRLWWRTLTLTPRVRAGVTELLVQALHSPAGH</sequence>
<evidence type="ECO:0000313" key="1">
    <source>
        <dbReference type="EMBL" id="MDR6218559.1"/>
    </source>
</evidence>
<proteinExistence type="predicted"/>
<name>A0AAE3XDB1_9DEIO</name>
<dbReference type="RefSeq" id="WP_309855152.1">
    <property type="nucleotide sequence ID" value="NZ_JAVDQJ010000005.1"/>
</dbReference>
<evidence type="ECO:0000313" key="2">
    <source>
        <dbReference type="Proteomes" id="UP001185331"/>
    </source>
</evidence>
<accession>A0AAE3XDB1</accession>